<name>A0A1J5RH66_9ZZZZ</name>
<accession>A0A1J5RH66</accession>
<comment type="caution">
    <text evidence="1">The sequence shown here is derived from an EMBL/GenBank/DDBJ whole genome shotgun (WGS) entry which is preliminary data.</text>
</comment>
<dbReference type="AlphaFoldDB" id="A0A1J5RH66"/>
<proteinExistence type="predicted"/>
<reference evidence="1" key="1">
    <citation type="submission" date="2016-10" db="EMBL/GenBank/DDBJ databases">
        <title>Sequence of Gallionella enrichment culture.</title>
        <authorList>
            <person name="Poehlein A."/>
            <person name="Muehling M."/>
            <person name="Daniel R."/>
        </authorList>
    </citation>
    <scope>NUCLEOTIDE SEQUENCE</scope>
</reference>
<sequence length="223" mass="24053">MTGSHARYPEIVLLRRPDGSGYGFFFHSEDDFIHAADSFATPVLRSFAGEPVPGQPEPREHLKTAIATFIGQAFDKAVPGEVGAEGVSRAAAACVRTIFGGAIPRVVVIERREGKTSARPGIEYMRHPGHPLVVIVDADAHGGEAHFFTSADQFRDVGESHPDAQCWLPQIIYRLYARTPSVMAGKPLTDRATGKHSVACRGISFGLPAPLEERPEGQARAGE</sequence>
<organism evidence="1">
    <name type="scientific">mine drainage metagenome</name>
    <dbReference type="NCBI Taxonomy" id="410659"/>
    <lineage>
        <taxon>unclassified sequences</taxon>
        <taxon>metagenomes</taxon>
        <taxon>ecological metagenomes</taxon>
    </lineage>
</organism>
<evidence type="ECO:0000313" key="1">
    <source>
        <dbReference type="EMBL" id="OIQ95113.1"/>
    </source>
</evidence>
<protein>
    <submittedName>
        <fullName evidence="1">Uncharacterized protein</fullName>
    </submittedName>
</protein>
<gene>
    <name evidence="1" type="ORF">GALL_229190</name>
</gene>
<dbReference type="EMBL" id="MLJW01000173">
    <property type="protein sequence ID" value="OIQ95113.1"/>
    <property type="molecule type" value="Genomic_DNA"/>
</dbReference>